<dbReference type="NCBIfam" id="NF006830">
    <property type="entry name" value="PRK09355.1"/>
    <property type="match status" value="1"/>
</dbReference>
<evidence type="ECO:0000313" key="12">
    <source>
        <dbReference type="EMBL" id="PWE23550.1"/>
    </source>
</evidence>
<evidence type="ECO:0000256" key="6">
    <source>
        <dbReference type="ARBA" id="ARBA00022741"/>
    </source>
</evidence>
<dbReference type="UniPathway" id="UPA00060">
    <property type="reaction ID" value="UER00139"/>
</dbReference>
<proteinExistence type="inferred from homology"/>
<comment type="caution">
    <text evidence="12">The sequence shown here is derived from an EMBL/GenBank/DDBJ whole genome shotgun (WGS) entry which is preliminary data.</text>
</comment>
<dbReference type="InterPro" id="IPR029056">
    <property type="entry name" value="Ribokinase-like"/>
</dbReference>
<evidence type="ECO:0000256" key="7">
    <source>
        <dbReference type="ARBA" id="ARBA00022777"/>
    </source>
</evidence>
<evidence type="ECO:0000256" key="9">
    <source>
        <dbReference type="ARBA" id="ARBA00022842"/>
    </source>
</evidence>
<dbReference type="RefSeq" id="WP_109065369.1">
    <property type="nucleotide sequence ID" value="NZ_JAODBW010000003.1"/>
</dbReference>
<name>A0A2U2C3G6_9BACT</name>
<keyword evidence="8 11" id="KW-0067">ATP-binding</keyword>
<feature type="binding site" evidence="11">
    <location>
        <position position="197"/>
    </location>
    <ligand>
        <name>substrate</name>
    </ligand>
</feature>
<keyword evidence="6 11" id="KW-0547">Nucleotide-binding</keyword>
<protein>
    <recommendedName>
        <fullName evidence="11">Hydroxyethylthiazole kinase</fullName>
        <ecNumber evidence="11">2.7.1.50</ecNumber>
    </recommendedName>
    <alternativeName>
        <fullName evidence="11">4-methyl-5-beta-hydroxyethylthiazole kinase</fullName>
        <shortName evidence="11">TH kinase</shortName>
        <shortName evidence="11">Thz kinase</shortName>
    </alternativeName>
</protein>
<evidence type="ECO:0000256" key="4">
    <source>
        <dbReference type="ARBA" id="ARBA00022679"/>
    </source>
</evidence>
<comment type="pathway">
    <text evidence="3 11">Cofactor biosynthesis; thiamine diphosphate biosynthesis; 4-methyl-5-(2-phosphoethyl)-thiazole from 5-(2-hydroxyethyl)-4-methylthiazole: step 1/1.</text>
</comment>
<feature type="binding site" evidence="11">
    <location>
        <position position="120"/>
    </location>
    <ligand>
        <name>ATP</name>
        <dbReference type="ChEBI" id="CHEBI:30616"/>
    </ligand>
</feature>
<evidence type="ECO:0000256" key="11">
    <source>
        <dbReference type="HAMAP-Rule" id="MF_00228"/>
    </source>
</evidence>
<organism evidence="12 13">
    <name type="scientific">Aliarcobacter skirrowii</name>
    <dbReference type="NCBI Taxonomy" id="28200"/>
    <lineage>
        <taxon>Bacteria</taxon>
        <taxon>Pseudomonadati</taxon>
        <taxon>Campylobacterota</taxon>
        <taxon>Epsilonproteobacteria</taxon>
        <taxon>Campylobacterales</taxon>
        <taxon>Arcobacteraceae</taxon>
        <taxon>Aliarcobacter</taxon>
    </lineage>
</organism>
<dbReference type="CDD" id="cd01170">
    <property type="entry name" value="THZ_kinase"/>
    <property type="match status" value="1"/>
</dbReference>
<evidence type="ECO:0000256" key="2">
    <source>
        <dbReference type="ARBA" id="ARBA00001946"/>
    </source>
</evidence>
<comment type="similarity">
    <text evidence="11">Belongs to the Thz kinase family.</text>
</comment>
<evidence type="ECO:0000256" key="1">
    <source>
        <dbReference type="ARBA" id="ARBA00001771"/>
    </source>
</evidence>
<keyword evidence="9 11" id="KW-0460">Magnesium</keyword>
<dbReference type="GO" id="GO:0005524">
    <property type="term" value="F:ATP binding"/>
    <property type="evidence" value="ECO:0007669"/>
    <property type="project" value="UniProtKB-UniRule"/>
</dbReference>
<keyword evidence="10 11" id="KW-0784">Thiamine biosynthesis</keyword>
<dbReference type="STRING" id="28200.GCA_001572935_01675"/>
<evidence type="ECO:0000256" key="5">
    <source>
        <dbReference type="ARBA" id="ARBA00022723"/>
    </source>
</evidence>
<dbReference type="EMBL" id="QEYI01000001">
    <property type="protein sequence ID" value="PWE23550.1"/>
    <property type="molecule type" value="Genomic_DNA"/>
</dbReference>
<keyword evidence="4 11" id="KW-0808">Transferase</keyword>
<dbReference type="PIRSF" id="PIRSF000513">
    <property type="entry name" value="Thz_kinase"/>
    <property type="match status" value="1"/>
</dbReference>
<dbReference type="GO" id="GO:0000287">
    <property type="term" value="F:magnesium ion binding"/>
    <property type="evidence" value="ECO:0007669"/>
    <property type="project" value="UniProtKB-UniRule"/>
</dbReference>
<dbReference type="AlphaFoldDB" id="A0A2U2C3G6"/>
<dbReference type="PRINTS" id="PR01099">
    <property type="entry name" value="HYETHTZKNASE"/>
</dbReference>
<dbReference type="InterPro" id="IPR000417">
    <property type="entry name" value="Hyethyz_kinase"/>
</dbReference>
<dbReference type="Pfam" id="PF02110">
    <property type="entry name" value="HK"/>
    <property type="match status" value="1"/>
</dbReference>
<comment type="catalytic activity">
    <reaction evidence="1 11">
        <text>5-(2-hydroxyethyl)-4-methylthiazole + ATP = 4-methyl-5-(2-phosphooxyethyl)-thiazole + ADP + H(+)</text>
        <dbReference type="Rhea" id="RHEA:24212"/>
        <dbReference type="ChEBI" id="CHEBI:15378"/>
        <dbReference type="ChEBI" id="CHEBI:17957"/>
        <dbReference type="ChEBI" id="CHEBI:30616"/>
        <dbReference type="ChEBI" id="CHEBI:58296"/>
        <dbReference type="ChEBI" id="CHEBI:456216"/>
        <dbReference type="EC" id="2.7.1.50"/>
    </reaction>
</comment>
<dbReference type="GO" id="GO:0009228">
    <property type="term" value="P:thiamine biosynthetic process"/>
    <property type="evidence" value="ECO:0007669"/>
    <property type="project" value="UniProtKB-KW"/>
</dbReference>
<gene>
    <name evidence="11" type="primary">thiM</name>
    <name evidence="12" type="ORF">DF188_02430</name>
</gene>
<dbReference type="SUPFAM" id="SSF53613">
    <property type="entry name" value="Ribokinase-like"/>
    <property type="match status" value="1"/>
</dbReference>
<dbReference type="Proteomes" id="UP000245014">
    <property type="component" value="Unassembled WGS sequence"/>
</dbReference>
<comment type="function">
    <text evidence="11">Catalyzes the phosphorylation of the hydroxyl group of 4-methyl-5-beta-hydroxyethylthiazole (THZ).</text>
</comment>
<dbReference type="Gene3D" id="3.40.1190.20">
    <property type="match status" value="1"/>
</dbReference>
<sequence>MIDILVDILKDTKEKNPLIHQITNYVTVNDCANVTLAIGASPVMADEIDEVEDFVNIASSLLLNIGTINKRVKKSIKKASSKAKSINTPVILDPVGVGASKIRTSIVKELLKESKVDVLRGNISEIKSISKISSNTKGVDASKDDFDSIENLSLIAKKLSKKYKNIVAITGEVDIISDGKRAVAIKNGNDLLPKITGTGCMCSSLIASFCGTSNDKLFEATVLGILVMGIAGEIASINANKKNLGTFHKELFNVIGNFNEEILRSMAKIKVLS</sequence>
<evidence type="ECO:0000313" key="13">
    <source>
        <dbReference type="Proteomes" id="UP000245014"/>
    </source>
</evidence>
<evidence type="ECO:0000256" key="8">
    <source>
        <dbReference type="ARBA" id="ARBA00022840"/>
    </source>
</evidence>
<dbReference type="GO" id="GO:0009229">
    <property type="term" value="P:thiamine diphosphate biosynthetic process"/>
    <property type="evidence" value="ECO:0007669"/>
    <property type="project" value="UniProtKB-UniRule"/>
</dbReference>
<dbReference type="GO" id="GO:0004417">
    <property type="term" value="F:hydroxyethylthiazole kinase activity"/>
    <property type="evidence" value="ECO:0007669"/>
    <property type="project" value="UniProtKB-UniRule"/>
</dbReference>
<feature type="binding site" evidence="11">
    <location>
        <position position="170"/>
    </location>
    <ligand>
        <name>ATP</name>
        <dbReference type="ChEBI" id="CHEBI:30616"/>
    </ligand>
</feature>
<feature type="binding site" evidence="11">
    <location>
        <position position="44"/>
    </location>
    <ligand>
        <name>substrate</name>
    </ligand>
</feature>
<evidence type="ECO:0000256" key="3">
    <source>
        <dbReference type="ARBA" id="ARBA00004868"/>
    </source>
</evidence>
<evidence type="ECO:0000256" key="10">
    <source>
        <dbReference type="ARBA" id="ARBA00022977"/>
    </source>
</evidence>
<dbReference type="NCBIfam" id="TIGR00694">
    <property type="entry name" value="thiM"/>
    <property type="match status" value="1"/>
</dbReference>
<comment type="cofactor">
    <cofactor evidence="2 11">
        <name>Mg(2+)</name>
        <dbReference type="ChEBI" id="CHEBI:18420"/>
    </cofactor>
</comment>
<keyword evidence="5 11" id="KW-0479">Metal-binding</keyword>
<accession>A0A2U2C3G6</accession>
<reference evidence="12 13" key="1">
    <citation type="submission" date="2018-05" db="EMBL/GenBank/DDBJ databases">
        <title>Antimicrobial susceptibility testing and genomic analysis of Arcobacter skirrowii strains and one Arcobacter butzleri isolated from German poultry farms.</title>
        <authorList>
            <person name="Haenel I."/>
            <person name="Hotzel H."/>
            <person name="Tomaso H."/>
            <person name="Busch A."/>
        </authorList>
    </citation>
    <scope>NUCLEOTIDE SEQUENCE [LARGE SCALE GENOMIC DNA]</scope>
    <source>
        <strain evidence="13">v</strain>
    </source>
</reference>
<dbReference type="EC" id="2.7.1.50" evidence="11"/>
<keyword evidence="7 11" id="KW-0418">Kinase</keyword>
<dbReference type="HAMAP" id="MF_00228">
    <property type="entry name" value="Thz_kinase"/>
    <property type="match status" value="1"/>
</dbReference>